<sequence>MSSGFLAPKNTPVFTSLPSKAQAQYLSANKSGLSSESLLHRLKESQLAGLFSGNGGGPAPVSSSPDTLSLVSAKLDQISVGQVSSSEDQRELDMIRHQYSVAKAEHGAALAAIVEEAHLESVALDEERQALIKDIPQFYSRALSGSGSRFCTESDVVFLGHVSRIEHTLVKRDGATLTWVLRIDLKTGNSYLLNNHLTIKYRETYPNPRPLILEASEPRYQTGAVRLSVGSLADLGQSLDDSAASVLLTALYSESESEVCQAVTFIVRRLLPLCVEWFLDTVY</sequence>
<dbReference type="SUPFAM" id="SSF143113">
    <property type="entry name" value="NAP-like"/>
    <property type="match status" value="1"/>
</dbReference>
<dbReference type="InterPro" id="IPR037231">
    <property type="entry name" value="NAP-like_sf"/>
</dbReference>
<reference evidence="2" key="1">
    <citation type="submission" date="2016-10" db="EMBL/GenBank/DDBJ databases">
        <authorList>
            <person name="Tanifuji G."/>
            <person name="Kume K."/>
            <person name="Nakayama T."/>
            <person name="Takabayashi S."/>
            <person name="Hashimoto T."/>
        </authorList>
    </citation>
    <scope>NUCLEOTIDE SEQUENCE</scope>
    <source>
        <strain evidence="2">NY0173</strain>
    </source>
</reference>
<keyword evidence="4" id="KW-1185">Reference proteome</keyword>
<comment type="caution">
    <text evidence="2">The sequence shown here is derived from an EMBL/GenBank/DDBJ whole genome shotgun (WGS) entry which is preliminary data.</text>
</comment>
<proteinExistence type="predicted"/>
<dbReference type="AlphaFoldDB" id="A0A9K3CXU0"/>
<protein>
    <submittedName>
        <fullName evidence="2">Uncharacterized protein</fullName>
    </submittedName>
</protein>
<dbReference type="EMBL" id="BDIP01001636">
    <property type="protein sequence ID" value="GIQ84816.1"/>
    <property type="molecule type" value="Genomic_DNA"/>
</dbReference>
<accession>A0A9K3CXU0</accession>
<evidence type="ECO:0000313" key="1">
    <source>
        <dbReference type="EMBL" id="GIQ83729.1"/>
    </source>
</evidence>
<evidence type="ECO:0000313" key="3">
    <source>
        <dbReference type="EMBL" id="GIQ84816.1"/>
    </source>
</evidence>
<evidence type="ECO:0000313" key="2">
    <source>
        <dbReference type="EMBL" id="GIQ84380.1"/>
    </source>
</evidence>
<dbReference type="EMBL" id="BDIP01001156">
    <property type="protein sequence ID" value="GIQ83729.1"/>
    <property type="molecule type" value="Genomic_DNA"/>
</dbReference>
<reference evidence="2 4" key="2">
    <citation type="journal article" date="2018" name="PLoS ONE">
        <title>The draft genome of Kipferlia bialata reveals reductive genome evolution in fornicate parasites.</title>
        <authorList>
            <person name="Tanifuji G."/>
            <person name="Takabayashi S."/>
            <person name="Kume K."/>
            <person name="Takagi M."/>
            <person name="Nakayama T."/>
            <person name="Kamikawa R."/>
            <person name="Inagaki Y."/>
            <person name="Hashimoto T."/>
        </authorList>
    </citation>
    <scope>NUCLEOTIDE SEQUENCE [LARGE SCALE GENOMIC DNA]</scope>
    <source>
        <strain evidence="2">NY0173</strain>
    </source>
</reference>
<gene>
    <name evidence="1" type="ORF">KIPB_005090</name>
    <name evidence="2" type="ORF">KIPB_005861</name>
    <name evidence="3" type="ORF">KIPB_006385</name>
</gene>
<dbReference type="EMBL" id="BDIP01001427">
    <property type="protein sequence ID" value="GIQ84380.1"/>
    <property type="molecule type" value="Genomic_DNA"/>
</dbReference>
<organism evidence="2 4">
    <name type="scientific">Kipferlia bialata</name>
    <dbReference type="NCBI Taxonomy" id="797122"/>
    <lineage>
        <taxon>Eukaryota</taxon>
        <taxon>Metamonada</taxon>
        <taxon>Carpediemonas-like organisms</taxon>
        <taxon>Kipferlia</taxon>
    </lineage>
</organism>
<name>A0A9K3CXU0_9EUKA</name>
<dbReference type="Proteomes" id="UP000265618">
    <property type="component" value="Unassembled WGS sequence"/>
</dbReference>
<evidence type="ECO:0000313" key="4">
    <source>
        <dbReference type="Proteomes" id="UP000265618"/>
    </source>
</evidence>